<keyword evidence="1" id="KW-0812">Transmembrane</keyword>
<dbReference type="Proteomes" id="UP000694892">
    <property type="component" value="Chromosome 2L"/>
</dbReference>
<proteinExistence type="predicted"/>
<dbReference type="AlphaFoldDB" id="A0A974DPZ5"/>
<keyword evidence="1" id="KW-1133">Transmembrane helix</keyword>
<name>A0A974DPZ5_XENLA</name>
<dbReference type="EMBL" id="CM004468">
    <property type="protein sequence ID" value="OCT94761.1"/>
    <property type="molecule type" value="Genomic_DNA"/>
</dbReference>
<gene>
    <name evidence="2" type="ORF">XELAEV_18012451mg</name>
</gene>
<evidence type="ECO:0000313" key="2">
    <source>
        <dbReference type="EMBL" id="OCT94761.1"/>
    </source>
</evidence>
<feature type="transmembrane region" description="Helical" evidence="1">
    <location>
        <begin position="22"/>
        <end position="40"/>
    </location>
</feature>
<organism evidence="2 3">
    <name type="scientific">Xenopus laevis</name>
    <name type="common">African clawed frog</name>
    <dbReference type="NCBI Taxonomy" id="8355"/>
    <lineage>
        <taxon>Eukaryota</taxon>
        <taxon>Metazoa</taxon>
        <taxon>Chordata</taxon>
        <taxon>Craniata</taxon>
        <taxon>Vertebrata</taxon>
        <taxon>Euteleostomi</taxon>
        <taxon>Amphibia</taxon>
        <taxon>Batrachia</taxon>
        <taxon>Anura</taxon>
        <taxon>Pipoidea</taxon>
        <taxon>Pipidae</taxon>
        <taxon>Xenopodinae</taxon>
        <taxon>Xenopus</taxon>
        <taxon>Xenopus</taxon>
    </lineage>
</organism>
<reference evidence="3" key="1">
    <citation type="journal article" date="2016" name="Nature">
        <title>Genome evolution in the allotetraploid frog Xenopus laevis.</title>
        <authorList>
            <person name="Session A.M."/>
            <person name="Uno Y."/>
            <person name="Kwon T."/>
            <person name="Chapman J.A."/>
            <person name="Toyoda A."/>
            <person name="Takahashi S."/>
            <person name="Fukui A."/>
            <person name="Hikosaka A."/>
            <person name="Suzuki A."/>
            <person name="Kondo M."/>
            <person name="van Heeringen S.J."/>
            <person name="Quigley I."/>
            <person name="Heinz S."/>
            <person name="Ogino H."/>
            <person name="Ochi H."/>
            <person name="Hellsten U."/>
            <person name="Lyons J.B."/>
            <person name="Simakov O."/>
            <person name="Putnam N."/>
            <person name="Stites J."/>
            <person name="Kuroki Y."/>
            <person name="Tanaka T."/>
            <person name="Michiue T."/>
            <person name="Watanabe M."/>
            <person name="Bogdanovic O."/>
            <person name="Lister R."/>
            <person name="Georgiou G."/>
            <person name="Paranjpe S.S."/>
            <person name="van Kruijsbergen I."/>
            <person name="Shu S."/>
            <person name="Carlson J."/>
            <person name="Kinoshita T."/>
            <person name="Ohta Y."/>
            <person name="Mawaribuchi S."/>
            <person name="Jenkins J."/>
            <person name="Grimwood J."/>
            <person name="Schmutz J."/>
            <person name="Mitros T."/>
            <person name="Mozaffari S.V."/>
            <person name="Suzuki Y."/>
            <person name="Haramoto Y."/>
            <person name="Yamamoto T.S."/>
            <person name="Takagi C."/>
            <person name="Heald R."/>
            <person name="Miller K."/>
            <person name="Haudenschild C."/>
            <person name="Kitzman J."/>
            <person name="Nakayama T."/>
            <person name="Izutsu Y."/>
            <person name="Robert J."/>
            <person name="Fortriede J."/>
            <person name="Burns K."/>
            <person name="Lotay V."/>
            <person name="Karimi K."/>
            <person name="Yasuoka Y."/>
            <person name="Dichmann D.S."/>
            <person name="Flajnik M.F."/>
            <person name="Houston D.W."/>
            <person name="Shendure J."/>
            <person name="DuPasquier L."/>
            <person name="Vize P.D."/>
            <person name="Zorn A.M."/>
            <person name="Ito M."/>
            <person name="Marcotte E.M."/>
            <person name="Wallingford J.B."/>
            <person name="Ito Y."/>
            <person name="Asashima M."/>
            <person name="Ueno N."/>
            <person name="Matsuda Y."/>
            <person name="Veenstra G.J."/>
            <person name="Fujiyama A."/>
            <person name="Harland R.M."/>
            <person name="Taira M."/>
            <person name="Rokhsar D.S."/>
        </authorList>
    </citation>
    <scope>NUCLEOTIDE SEQUENCE [LARGE SCALE GENOMIC DNA]</scope>
    <source>
        <strain evidence="3">J</strain>
    </source>
</reference>
<keyword evidence="1" id="KW-0472">Membrane</keyword>
<protein>
    <submittedName>
        <fullName evidence="2">Uncharacterized protein</fullName>
    </submittedName>
</protein>
<evidence type="ECO:0000313" key="3">
    <source>
        <dbReference type="Proteomes" id="UP000694892"/>
    </source>
</evidence>
<accession>A0A974DPZ5</accession>
<evidence type="ECO:0000256" key="1">
    <source>
        <dbReference type="SAM" id="Phobius"/>
    </source>
</evidence>
<sequence length="80" mass="9199">MICVTFEKFTVITFLIPLANRYKIPCFLISIVFLCLGMGIPCINFAFIELLMYISFGFYIVARLVMFKSCSMKFSVDVCL</sequence>
<feature type="transmembrane region" description="Helical" evidence="1">
    <location>
        <begin position="46"/>
        <end position="65"/>
    </location>
</feature>